<dbReference type="Proteomes" id="UP000886520">
    <property type="component" value="Chromosome 6"/>
</dbReference>
<dbReference type="Pfam" id="PF04720">
    <property type="entry name" value="PDDEXK_6"/>
    <property type="match status" value="1"/>
</dbReference>
<gene>
    <name evidence="1" type="ORF">GOP47_0006533</name>
</gene>
<dbReference type="PANTHER" id="PTHR31579:SF1">
    <property type="entry name" value="OS03G0796600 PROTEIN"/>
    <property type="match status" value="1"/>
</dbReference>
<dbReference type="NCBIfam" id="TIGR01615">
    <property type="entry name" value="A_thal_3542"/>
    <property type="match status" value="1"/>
</dbReference>
<name>A0A9D4ZM51_ADICA</name>
<dbReference type="OrthoDB" id="691424at2759"/>
<sequence length="432" mass="46246">MCNLQGLSRSSSIALLHDQDINAYHTTSTATTDPLTAAEEPSSACLWAMVNDYLELESTSAPKDGANAISQSGLLVGSSTSARFSAAAATVLDRAIQEMGSILESRSASAGDQEERIANCVTAALNAEAFTAGQLVTELCTLPSMLRCLQGEAYNAALCMTERKILSTTRSSLPPTGGHKYIDVIMGEETSQASLIGQKSSDQRVIVDVGFRAHFEIARPLPAYQKLIAMLPSIFIGKADLLQRVVRIMCQAARASLECQDMPIPPWRSFSFLHAKWVSSSCTRISSLEEATHVVLNGTSPSGSCGKTRICAGRNCGSDPANVTHSTSDWAACSNASKRFPSQGDGMQVARLFWHTSPATAQIFPADQNNQNNDDERMCGIQKRRDQSNVVSALAMALAQTQCTHMLPKRVASNVVRAQISRPQSSVAGAVL</sequence>
<dbReference type="EMBL" id="JABFUD020000006">
    <property type="protein sequence ID" value="KAI5078862.1"/>
    <property type="molecule type" value="Genomic_DNA"/>
</dbReference>
<protein>
    <submittedName>
        <fullName evidence="1">Uncharacterized protein</fullName>
    </submittedName>
</protein>
<dbReference type="AlphaFoldDB" id="A0A9D4ZM51"/>
<dbReference type="InterPro" id="IPR006502">
    <property type="entry name" value="PDDEXK-like"/>
</dbReference>
<comment type="caution">
    <text evidence="1">The sequence shown here is derived from an EMBL/GenBank/DDBJ whole genome shotgun (WGS) entry which is preliminary data.</text>
</comment>
<keyword evidence="2" id="KW-1185">Reference proteome</keyword>
<proteinExistence type="predicted"/>
<organism evidence="1 2">
    <name type="scientific">Adiantum capillus-veneris</name>
    <name type="common">Maidenhair fern</name>
    <dbReference type="NCBI Taxonomy" id="13818"/>
    <lineage>
        <taxon>Eukaryota</taxon>
        <taxon>Viridiplantae</taxon>
        <taxon>Streptophyta</taxon>
        <taxon>Embryophyta</taxon>
        <taxon>Tracheophyta</taxon>
        <taxon>Polypodiopsida</taxon>
        <taxon>Polypodiidae</taxon>
        <taxon>Polypodiales</taxon>
        <taxon>Pteridineae</taxon>
        <taxon>Pteridaceae</taxon>
        <taxon>Vittarioideae</taxon>
        <taxon>Adiantum</taxon>
    </lineage>
</organism>
<dbReference type="PANTHER" id="PTHR31579">
    <property type="entry name" value="OS03G0796600 PROTEIN"/>
    <property type="match status" value="1"/>
</dbReference>
<evidence type="ECO:0000313" key="2">
    <source>
        <dbReference type="Proteomes" id="UP000886520"/>
    </source>
</evidence>
<evidence type="ECO:0000313" key="1">
    <source>
        <dbReference type="EMBL" id="KAI5078862.1"/>
    </source>
</evidence>
<reference evidence="1" key="1">
    <citation type="submission" date="2021-01" db="EMBL/GenBank/DDBJ databases">
        <title>Adiantum capillus-veneris genome.</title>
        <authorList>
            <person name="Fang Y."/>
            <person name="Liao Q."/>
        </authorList>
    </citation>
    <scope>NUCLEOTIDE SEQUENCE</scope>
    <source>
        <strain evidence="1">H3</strain>
        <tissue evidence="1">Leaf</tissue>
    </source>
</reference>
<accession>A0A9D4ZM51</accession>